<comment type="subcellular location">
    <subcellularLocation>
        <location evidence="1">Membrane</location>
        <topology evidence="1">Multi-pass membrane protein</topology>
    </subcellularLocation>
</comment>
<dbReference type="InterPro" id="IPR020846">
    <property type="entry name" value="MFS_dom"/>
</dbReference>
<evidence type="ECO:0000256" key="6">
    <source>
        <dbReference type="SAM" id="SignalP"/>
    </source>
</evidence>
<keyword evidence="9" id="KW-1185">Reference proteome</keyword>
<dbReference type="InterPro" id="IPR005829">
    <property type="entry name" value="Sugar_transporter_CS"/>
</dbReference>
<reference evidence="8 9" key="1">
    <citation type="submission" date="2022-07" db="EMBL/GenBank/DDBJ databases">
        <title>Genome-wide signatures of adaptation to extreme environments.</title>
        <authorList>
            <person name="Cho C.H."/>
            <person name="Yoon H.S."/>
        </authorList>
    </citation>
    <scope>NUCLEOTIDE SEQUENCE [LARGE SCALE GENOMIC DNA]</scope>
    <source>
        <strain evidence="8 9">108.79 E11</strain>
    </source>
</reference>
<name>A0AAV9IH86_9RHOD</name>
<dbReference type="Pfam" id="PF00083">
    <property type="entry name" value="Sugar_tr"/>
    <property type="match status" value="2"/>
</dbReference>
<evidence type="ECO:0000313" key="9">
    <source>
        <dbReference type="Proteomes" id="UP001300502"/>
    </source>
</evidence>
<feature type="transmembrane region" description="Helical" evidence="5">
    <location>
        <begin position="35"/>
        <end position="57"/>
    </location>
</feature>
<dbReference type="SUPFAM" id="SSF103473">
    <property type="entry name" value="MFS general substrate transporter"/>
    <property type="match status" value="1"/>
</dbReference>
<feature type="transmembrane region" description="Helical" evidence="5">
    <location>
        <begin position="360"/>
        <end position="383"/>
    </location>
</feature>
<feature type="transmembrane region" description="Helical" evidence="5">
    <location>
        <begin position="435"/>
        <end position="453"/>
    </location>
</feature>
<feature type="transmembrane region" description="Helical" evidence="5">
    <location>
        <begin position="395"/>
        <end position="415"/>
    </location>
</feature>
<dbReference type="PANTHER" id="PTHR23508">
    <property type="entry name" value="CARBOXYLIC ACID TRANSPORTER PROTEIN HOMOLOG"/>
    <property type="match status" value="1"/>
</dbReference>
<dbReference type="AlphaFoldDB" id="A0AAV9IH86"/>
<comment type="caution">
    <text evidence="8">The sequence shown here is derived from an EMBL/GenBank/DDBJ whole genome shotgun (WGS) entry which is preliminary data.</text>
</comment>
<feature type="transmembrane region" description="Helical" evidence="5">
    <location>
        <begin position="134"/>
        <end position="154"/>
    </location>
</feature>
<dbReference type="PROSITE" id="PS50850">
    <property type="entry name" value="MFS"/>
    <property type="match status" value="1"/>
</dbReference>
<dbReference type="PANTHER" id="PTHR23508:SF10">
    <property type="entry name" value="CARBOXYLIC ACID TRANSPORTER PROTEIN HOMOLOG"/>
    <property type="match status" value="1"/>
</dbReference>
<dbReference type="PROSITE" id="PS00216">
    <property type="entry name" value="SUGAR_TRANSPORT_1"/>
    <property type="match status" value="1"/>
</dbReference>
<keyword evidence="2 5" id="KW-0812">Transmembrane</keyword>
<evidence type="ECO:0000256" key="2">
    <source>
        <dbReference type="ARBA" id="ARBA00022692"/>
    </source>
</evidence>
<dbReference type="InterPro" id="IPR005828">
    <property type="entry name" value="MFS_sugar_transport-like"/>
</dbReference>
<feature type="signal peptide" evidence="6">
    <location>
        <begin position="1"/>
        <end position="19"/>
    </location>
</feature>
<feature type="transmembrane region" description="Helical" evidence="5">
    <location>
        <begin position="106"/>
        <end position="128"/>
    </location>
</feature>
<evidence type="ECO:0000313" key="8">
    <source>
        <dbReference type="EMBL" id="KAK4526727.1"/>
    </source>
</evidence>
<feature type="transmembrane region" description="Helical" evidence="5">
    <location>
        <begin position="302"/>
        <end position="322"/>
    </location>
</feature>
<feature type="transmembrane region" description="Helical" evidence="5">
    <location>
        <begin position="334"/>
        <end position="354"/>
    </location>
</feature>
<keyword evidence="4 5" id="KW-0472">Membrane</keyword>
<sequence length="506" mass="54806">MRLPLAFLLTNRLAVVVVAAENTEMQCTSQSSKTSAWNNIIFAGIAFSAVGYAEYVLTILNIYFPVEYPASYTSQVSSRVSDSLLVGAIVGQISLGIVSDRVGREVGLIITTILTIVGTALCAGAYGYHNSSNGLFWALVVYRGIVGVGIGGEYPCATTNASEATEETNYRKRGLYVCLVSNVSFVLGGIACMIAQLILFKIFGITNMEPVWRISFGLGVIPMLTVFYFRLKMFNSRKYREEAIRKNPPYLLVLKEYAFRLIGTCGSWFVYDFVAFSNGIFGGTLVEQLIHAETFESEIFQATYYTIILALFAIPGAVVGALTIDRLGRKLQQIIGFVGSAIFAIIIGAAYPQVKSSVGAFITLYGIFNFFGNFGAGSALGLIPAEIYPTAVRATCYGISAAVGKAGGAIGTQVFRPIMNHFGGESSINGPRAVFIISGGLSLIGAVITWVFIPEFKRISLDKEDEKFRALLREHGFAMERIGMIDKKDDAIVAMNDEVAGTEKIS</sequence>
<organism evidence="8 9">
    <name type="scientific">Galdieria yellowstonensis</name>
    <dbReference type="NCBI Taxonomy" id="3028027"/>
    <lineage>
        <taxon>Eukaryota</taxon>
        <taxon>Rhodophyta</taxon>
        <taxon>Bangiophyceae</taxon>
        <taxon>Galdieriales</taxon>
        <taxon>Galdieriaceae</taxon>
        <taxon>Galdieria</taxon>
    </lineage>
</organism>
<feature type="transmembrane region" description="Helical" evidence="5">
    <location>
        <begin position="175"/>
        <end position="199"/>
    </location>
</feature>
<keyword evidence="6" id="KW-0732">Signal</keyword>
<evidence type="ECO:0000259" key="7">
    <source>
        <dbReference type="PROSITE" id="PS50850"/>
    </source>
</evidence>
<dbReference type="EMBL" id="JANCYU010000043">
    <property type="protein sequence ID" value="KAK4526727.1"/>
    <property type="molecule type" value="Genomic_DNA"/>
</dbReference>
<proteinExistence type="predicted"/>
<dbReference type="Gene3D" id="1.20.1250.20">
    <property type="entry name" value="MFS general substrate transporter like domains"/>
    <property type="match status" value="1"/>
</dbReference>
<dbReference type="GO" id="GO:0005886">
    <property type="term" value="C:plasma membrane"/>
    <property type="evidence" value="ECO:0007669"/>
    <property type="project" value="TreeGrafter"/>
</dbReference>
<feature type="domain" description="Major facilitator superfamily (MFS) profile" evidence="7">
    <location>
        <begin position="39"/>
        <end position="457"/>
    </location>
</feature>
<feature type="chain" id="PRO_5043417985" description="Major facilitator superfamily (MFS) profile domain-containing protein" evidence="6">
    <location>
        <begin position="20"/>
        <end position="506"/>
    </location>
</feature>
<gene>
    <name evidence="8" type="ORF">GAYE_SCF27MG4644</name>
</gene>
<feature type="transmembrane region" description="Helical" evidence="5">
    <location>
        <begin position="211"/>
        <end position="229"/>
    </location>
</feature>
<protein>
    <recommendedName>
        <fullName evidence="7">Major facilitator superfamily (MFS) profile domain-containing protein</fullName>
    </recommendedName>
</protein>
<evidence type="ECO:0000256" key="4">
    <source>
        <dbReference type="ARBA" id="ARBA00023136"/>
    </source>
</evidence>
<dbReference type="Proteomes" id="UP001300502">
    <property type="component" value="Unassembled WGS sequence"/>
</dbReference>
<evidence type="ECO:0000256" key="1">
    <source>
        <dbReference type="ARBA" id="ARBA00004141"/>
    </source>
</evidence>
<evidence type="ECO:0000256" key="3">
    <source>
        <dbReference type="ARBA" id="ARBA00022989"/>
    </source>
</evidence>
<evidence type="ECO:0000256" key="5">
    <source>
        <dbReference type="SAM" id="Phobius"/>
    </source>
</evidence>
<dbReference type="GO" id="GO:0046943">
    <property type="term" value="F:carboxylic acid transmembrane transporter activity"/>
    <property type="evidence" value="ECO:0007669"/>
    <property type="project" value="TreeGrafter"/>
</dbReference>
<dbReference type="InterPro" id="IPR036259">
    <property type="entry name" value="MFS_trans_sf"/>
</dbReference>
<accession>A0AAV9IH86</accession>
<keyword evidence="3 5" id="KW-1133">Transmembrane helix</keyword>